<gene>
    <name evidence="2" type="ORF">LNKW23_00280</name>
</gene>
<feature type="domain" description="Glycosyltransferase 2-like" evidence="1">
    <location>
        <begin position="188"/>
        <end position="300"/>
    </location>
</feature>
<organism evidence="2 3">
    <name type="scientific">Paralimibaculum aggregatum</name>
    <dbReference type="NCBI Taxonomy" id="3036245"/>
    <lineage>
        <taxon>Bacteria</taxon>
        <taxon>Pseudomonadati</taxon>
        <taxon>Pseudomonadota</taxon>
        <taxon>Alphaproteobacteria</taxon>
        <taxon>Rhodobacterales</taxon>
        <taxon>Paracoccaceae</taxon>
        <taxon>Paralimibaculum</taxon>
    </lineage>
</organism>
<evidence type="ECO:0000259" key="1">
    <source>
        <dbReference type="Pfam" id="PF00535"/>
    </source>
</evidence>
<name>A0ABQ6LEI4_9RHOB</name>
<accession>A0ABQ6LEI4</accession>
<comment type="caution">
    <text evidence="2">The sequence shown here is derived from an EMBL/GenBank/DDBJ whole genome shotgun (WGS) entry which is preliminary data.</text>
</comment>
<dbReference type="SUPFAM" id="SSF53448">
    <property type="entry name" value="Nucleotide-diphospho-sugar transferases"/>
    <property type="match status" value="2"/>
</dbReference>
<dbReference type="Proteomes" id="UP001239909">
    <property type="component" value="Unassembled WGS sequence"/>
</dbReference>
<keyword evidence="3" id="KW-1185">Reference proteome</keyword>
<dbReference type="PANTHER" id="PTHR43179:SF7">
    <property type="entry name" value="RHAMNOSYLTRANSFERASE WBBL"/>
    <property type="match status" value="1"/>
</dbReference>
<dbReference type="PANTHER" id="PTHR43179">
    <property type="entry name" value="RHAMNOSYLTRANSFERASE WBBL"/>
    <property type="match status" value="1"/>
</dbReference>
<sequence>MFTSFTPNGELAARGGGIWEATGPDPQIAIAPGRAGPRFAVIELEARDRPLDAAVYLRERGGFSEAERVDFPESRVLLLAIDLRAGPGRLGLRLDPAEHPGTRFALRRWSRRSRAGLVRLLRARLARRPGLTVNLIGPDPGLAARLGRLRRPAVGRPGLGQNLARIWEMAALEASLSPLPVPVQPEISFLVPVYDAEPAWLDRLLASFEAQGPGAELILADDGSSSPETAFWLATHDRVPGLTVLRAGANRGIAHATNRALAAARGAWVGLVDHDDALSPHAVDRLRRALRDHPETLFLYTDEVVTDEAGAPKGAFWKPAFDPVLLSGVNYVNHLSVYRRERLAALGGLREGFHGSQDYELVLRYTRGLRAGQIRHLPYPAYQWTERAGSVSHAGKDRAVANARKALEEQFASLAGPARAEPALIGELHRMRFPEAPRPLVSVIIPNRDSHEMIARVIGDLRARTDYPRMEIVVVDNGSTDPRVHALYAREARRGDFRYEIRPEPFNFAAMVNRGAAMARGEALLLLNNDISVIEPGWLGEMVECLAYPGTGVVGAKLLFPDRTLQHGGVVLGLGGYAGHWYYRAAEDDPGPMGRLAVRNSLSVVTGACMLVTAECWHRLGGMDARRFAVAYNDVDLCARAREAGYGVVWTPFATLFHHESASRGSDMVGEKARRFQREKDALAARHGTATLVDPSFSPWWSRFQSRPRLVVGERLPAARVFLGLASAAPLRAPLSLAGPAGDRRPMPRSARG</sequence>
<dbReference type="Pfam" id="PF00535">
    <property type="entry name" value="Glycos_transf_2"/>
    <property type="match status" value="2"/>
</dbReference>
<dbReference type="RefSeq" id="WP_285669444.1">
    <property type="nucleotide sequence ID" value="NZ_BSYI01000001.1"/>
</dbReference>
<feature type="domain" description="Glycosyltransferase 2-like" evidence="1">
    <location>
        <begin position="442"/>
        <end position="556"/>
    </location>
</feature>
<protein>
    <submittedName>
        <fullName evidence="2">Glycosyltransferase family 2 protein</fullName>
    </submittedName>
</protein>
<dbReference type="CDD" id="cd04186">
    <property type="entry name" value="GT_2_like_c"/>
    <property type="match status" value="1"/>
</dbReference>
<dbReference type="EMBL" id="BSYI01000001">
    <property type="protein sequence ID" value="GMG80816.1"/>
    <property type="molecule type" value="Genomic_DNA"/>
</dbReference>
<dbReference type="InterPro" id="IPR029044">
    <property type="entry name" value="Nucleotide-diphossugar_trans"/>
</dbReference>
<dbReference type="Gene3D" id="3.90.550.10">
    <property type="entry name" value="Spore Coat Polysaccharide Biosynthesis Protein SpsA, Chain A"/>
    <property type="match status" value="2"/>
</dbReference>
<evidence type="ECO:0000313" key="2">
    <source>
        <dbReference type="EMBL" id="GMG80816.1"/>
    </source>
</evidence>
<reference evidence="2 3" key="1">
    <citation type="submission" date="2023-04" db="EMBL/GenBank/DDBJ databases">
        <title>Marinoamorphus aggregata gen. nov., sp. Nov., isolate from tissue of brittle star Ophioplocus japonicus.</title>
        <authorList>
            <person name="Kawano K."/>
            <person name="Sawayama S."/>
            <person name="Nakagawa S."/>
        </authorList>
    </citation>
    <scope>NUCLEOTIDE SEQUENCE [LARGE SCALE GENOMIC DNA]</scope>
    <source>
        <strain evidence="2 3">NKW23</strain>
    </source>
</reference>
<dbReference type="InterPro" id="IPR001173">
    <property type="entry name" value="Glyco_trans_2-like"/>
</dbReference>
<proteinExistence type="predicted"/>
<evidence type="ECO:0000313" key="3">
    <source>
        <dbReference type="Proteomes" id="UP001239909"/>
    </source>
</evidence>